<dbReference type="PANTHER" id="PTHR46889:SF5">
    <property type="entry name" value="INTEGRASE PROTEIN"/>
    <property type="match status" value="1"/>
</dbReference>
<dbReference type="GO" id="GO:0003676">
    <property type="term" value="F:nucleic acid binding"/>
    <property type="evidence" value="ECO:0007669"/>
    <property type="project" value="InterPro"/>
</dbReference>
<protein>
    <submittedName>
        <fullName evidence="2">IS3 family transposase</fullName>
    </submittedName>
</protein>
<dbReference type="InterPro" id="IPR050900">
    <property type="entry name" value="Transposase_IS3/IS150/IS904"/>
</dbReference>
<gene>
    <name evidence="2" type="ORF">GKD67_22520</name>
</gene>
<dbReference type="Gene3D" id="3.30.420.10">
    <property type="entry name" value="Ribonuclease H-like superfamily/Ribonuclease H"/>
    <property type="match status" value="1"/>
</dbReference>
<dbReference type="EMBL" id="WKMY01000034">
    <property type="protein sequence ID" value="MRY95956.1"/>
    <property type="molecule type" value="Genomic_DNA"/>
</dbReference>
<dbReference type="InterPro" id="IPR012337">
    <property type="entry name" value="RNaseH-like_sf"/>
</dbReference>
<dbReference type="RefSeq" id="WP_195401088.1">
    <property type="nucleotide sequence ID" value="NZ_CP103079.1"/>
</dbReference>
<dbReference type="PANTHER" id="PTHR46889">
    <property type="entry name" value="TRANSPOSASE INSF FOR INSERTION SEQUENCE IS3B-RELATED"/>
    <property type="match status" value="1"/>
</dbReference>
<reference evidence="2 3" key="1">
    <citation type="journal article" date="2019" name="Nat. Med.">
        <title>A library of human gut bacterial isolates paired with longitudinal multiomics data enables mechanistic microbiome research.</title>
        <authorList>
            <person name="Poyet M."/>
            <person name="Groussin M."/>
            <person name="Gibbons S.M."/>
            <person name="Avila-Pacheco J."/>
            <person name="Jiang X."/>
            <person name="Kearney S.M."/>
            <person name="Perrotta A.R."/>
            <person name="Berdy B."/>
            <person name="Zhao S."/>
            <person name="Lieberman T.D."/>
            <person name="Swanson P.K."/>
            <person name="Smith M."/>
            <person name="Roesemann S."/>
            <person name="Alexander J.E."/>
            <person name="Rich S.A."/>
            <person name="Livny J."/>
            <person name="Vlamakis H."/>
            <person name="Clish C."/>
            <person name="Bullock K."/>
            <person name="Deik A."/>
            <person name="Scott J."/>
            <person name="Pierce K.A."/>
            <person name="Xavier R.J."/>
            <person name="Alm E.J."/>
        </authorList>
    </citation>
    <scope>NUCLEOTIDE SEQUENCE [LARGE SCALE GENOMIC DNA]</scope>
    <source>
        <strain evidence="2 3">BIOML-A9</strain>
    </source>
</reference>
<dbReference type="Proteomes" id="UP000461276">
    <property type="component" value="Unassembled WGS sequence"/>
</dbReference>
<proteinExistence type="predicted"/>
<evidence type="ECO:0000313" key="2">
    <source>
        <dbReference type="EMBL" id="MRY95956.1"/>
    </source>
</evidence>
<evidence type="ECO:0000259" key="1">
    <source>
        <dbReference type="PROSITE" id="PS50994"/>
    </source>
</evidence>
<feature type="domain" description="Integrase catalytic" evidence="1">
    <location>
        <begin position="116"/>
        <end position="297"/>
    </location>
</feature>
<dbReference type="NCBIfam" id="NF033516">
    <property type="entry name" value="transpos_IS3"/>
    <property type="match status" value="1"/>
</dbReference>
<dbReference type="Pfam" id="PF00665">
    <property type="entry name" value="rve"/>
    <property type="match status" value="1"/>
</dbReference>
<dbReference type="InterPro" id="IPR048020">
    <property type="entry name" value="Transpos_IS3"/>
</dbReference>
<dbReference type="PROSITE" id="PS50994">
    <property type="entry name" value="INTEGRASE"/>
    <property type="match status" value="1"/>
</dbReference>
<dbReference type="GO" id="GO:0015074">
    <property type="term" value="P:DNA integration"/>
    <property type="evidence" value="ECO:0007669"/>
    <property type="project" value="InterPro"/>
</dbReference>
<accession>A0A7K0H1R7</accession>
<dbReference type="InterPro" id="IPR036397">
    <property type="entry name" value="RNaseH_sf"/>
</dbReference>
<dbReference type="SUPFAM" id="SSF53098">
    <property type="entry name" value="Ribonuclease H-like"/>
    <property type="match status" value="1"/>
</dbReference>
<comment type="caution">
    <text evidence="2">The sequence shown here is derived from an EMBL/GenBank/DDBJ whole genome shotgun (WGS) entry which is preliminary data.</text>
</comment>
<evidence type="ECO:0000313" key="3">
    <source>
        <dbReference type="Proteomes" id="UP000461276"/>
    </source>
</evidence>
<dbReference type="InterPro" id="IPR001584">
    <property type="entry name" value="Integrase_cat-core"/>
</dbReference>
<name>A0A7K0H1R7_PARDI</name>
<organism evidence="2 3">
    <name type="scientific">Parabacteroides distasonis</name>
    <dbReference type="NCBI Taxonomy" id="823"/>
    <lineage>
        <taxon>Bacteria</taxon>
        <taxon>Pseudomonadati</taxon>
        <taxon>Bacteroidota</taxon>
        <taxon>Bacteroidia</taxon>
        <taxon>Bacteroidales</taxon>
        <taxon>Tannerellaceae</taxon>
        <taxon>Parabacteroides</taxon>
    </lineage>
</organism>
<sequence>MWHRPAKKSWRQAVDNLRLRHPKEPIGSLSGLFGKTREGYYSVSKEKRMRRELSEKEILDTVRDIRHEAPGIGAYKLYLMLKELYSDQKRGRDWFYGLMHESHLMLKPGKRRHTTSSNHPYRKYKNMIKGLTVNSINQLWVADITYIDTDESMAYLHLLTDTFTHEIIGWVLSDSLVASNTVTALDMGILCVSHQGIDGLIHHSNRSVQYCCNQYIDRLQAIKATISMTEDYKPTDNAIAERVNGIIKQEWLYRMKRPPDVLIARELLTGIIGFYNNRRPHRSNKDMLPPARFREALTCMSSLNGGFAPPAVRLPPLCFFHGCFAWKKKNGIFAAVNRFRIQPSTL</sequence>
<dbReference type="AlphaFoldDB" id="A0A7K0H1R7"/>